<dbReference type="Pfam" id="PF02230">
    <property type="entry name" value="Abhydrolase_2"/>
    <property type="match status" value="1"/>
</dbReference>
<protein>
    <recommendedName>
        <fullName evidence="3">Acyl-protein thioesterase 1</fullName>
        <ecNumber evidence="2">3.1.2.22</ecNumber>
    </recommendedName>
    <alternativeName>
        <fullName evidence="8">Palmitoyl-protein hydrolase</fullName>
    </alternativeName>
</protein>
<dbReference type="InterPro" id="IPR003140">
    <property type="entry name" value="PLipase/COase/thioEstase"/>
</dbReference>
<evidence type="ECO:0000256" key="6">
    <source>
        <dbReference type="ARBA" id="ARBA00022832"/>
    </source>
</evidence>
<dbReference type="AlphaFoldDB" id="A0A165CPY6"/>
<dbReference type="InterPro" id="IPR029058">
    <property type="entry name" value="AB_hydrolase_fold"/>
</dbReference>
<keyword evidence="6" id="KW-0443">Lipid metabolism</keyword>
<dbReference type="OrthoDB" id="2418081at2759"/>
<evidence type="ECO:0000256" key="4">
    <source>
        <dbReference type="ARBA" id="ARBA00022487"/>
    </source>
</evidence>
<dbReference type="GO" id="GO:0005737">
    <property type="term" value="C:cytoplasm"/>
    <property type="evidence" value="ECO:0007669"/>
    <property type="project" value="TreeGrafter"/>
</dbReference>
<feature type="domain" description="Phospholipase/carboxylesterase/thioesterase" evidence="10">
    <location>
        <begin position="19"/>
        <end position="244"/>
    </location>
</feature>
<dbReference type="Gene3D" id="3.40.50.1820">
    <property type="entry name" value="alpha/beta hydrolase"/>
    <property type="match status" value="1"/>
</dbReference>
<sequence>MALSIVQAPRTKGGPWEIVPPKGVAHTATVIFLHGLGGAGDGWLWLGNEVGNVTALEGIKWVLPTAPTRAITVNMGQEMPGWYNVLRMDSSDAPRPEDEEGLFESVSRIHAMIDEELECTTIPSERIVVAGFSQGAALTLAAGLTYGKKLAGLAPCSGYLMCKDSVEKAKSAHVPQLPIFLAHGREDNVVGLARSIKTVEALKESFGYQVATDTEAKEGFVTLKNYDGLDHSFSEEEAQDFGRWLESLLFAKKGKEAGSV</sequence>
<keyword evidence="5" id="KW-0378">Hydrolase</keyword>
<dbReference type="STRING" id="1353952.A0A165CPY6"/>
<comment type="function">
    <text evidence="7">Hydrolyzes fatty acids from S-acylated cysteine residues in proteins with a strong preference for palmitoylated G-alpha proteins over other acyl substrates. Mediates the deacylation of G-alpha proteins such as GPA1 in vivo, but has weak or no activity toward palmitoylated Ras proteins. Has weak lysophospholipase activity in vitro; however such activity may not exist in vivo.</text>
</comment>
<accession>A0A165CPY6</accession>
<evidence type="ECO:0000259" key="10">
    <source>
        <dbReference type="Pfam" id="PF02230"/>
    </source>
</evidence>
<evidence type="ECO:0000256" key="3">
    <source>
        <dbReference type="ARBA" id="ARBA00014923"/>
    </source>
</evidence>
<evidence type="ECO:0000256" key="2">
    <source>
        <dbReference type="ARBA" id="ARBA00012423"/>
    </source>
</evidence>
<dbReference type="InParanoid" id="A0A165CPY6"/>
<dbReference type="FunCoup" id="A0A165CPY6">
    <property type="interactions" value="381"/>
</dbReference>
<evidence type="ECO:0000313" key="11">
    <source>
        <dbReference type="EMBL" id="KZT51172.1"/>
    </source>
</evidence>
<dbReference type="GO" id="GO:0006631">
    <property type="term" value="P:fatty acid metabolic process"/>
    <property type="evidence" value="ECO:0007669"/>
    <property type="project" value="UniProtKB-KW"/>
</dbReference>
<keyword evidence="12" id="KW-1185">Reference proteome</keyword>
<dbReference type="GO" id="GO:0052689">
    <property type="term" value="F:carboxylic ester hydrolase activity"/>
    <property type="evidence" value="ECO:0007669"/>
    <property type="project" value="UniProtKB-KW"/>
</dbReference>
<dbReference type="InterPro" id="IPR050565">
    <property type="entry name" value="LYPA1-2/EST-like"/>
</dbReference>
<keyword evidence="4" id="KW-0719">Serine esterase</keyword>
<reference evidence="11 12" key="1">
    <citation type="journal article" date="2016" name="Mol. Biol. Evol.">
        <title>Comparative Genomics of Early-Diverging Mushroom-Forming Fungi Provides Insights into the Origins of Lignocellulose Decay Capabilities.</title>
        <authorList>
            <person name="Nagy L.G."/>
            <person name="Riley R."/>
            <person name="Tritt A."/>
            <person name="Adam C."/>
            <person name="Daum C."/>
            <person name="Floudas D."/>
            <person name="Sun H."/>
            <person name="Yadav J.S."/>
            <person name="Pangilinan J."/>
            <person name="Larsson K.H."/>
            <person name="Matsuura K."/>
            <person name="Barry K."/>
            <person name="Labutti K."/>
            <person name="Kuo R."/>
            <person name="Ohm R.A."/>
            <person name="Bhattacharya S.S."/>
            <person name="Shirouzu T."/>
            <person name="Yoshinaga Y."/>
            <person name="Martin F.M."/>
            <person name="Grigoriev I.V."/>
            <person name="Hibbett D.S."/>
        </authorList>
    </citation>
    <scope>NUCLEOTIDE SEQUENCE [LARGE SCALE GENOMIC DNA]</scope>
    <source>
        <strain evidence="11 12">HHB12733</strain>
    </source>
</reference>
<gene>
    <name evidence="11" type="ORF">CALCODRAFT_503864</name>
</gene>
<name>A0A165CPY6_9BASI</name>
<proteinExistence type="inferred from homology"/>
<dbReference type="PANTHER" id="PTHR10655:SF17">
    <property type="entry name" value="LYSOPHOSPHOLIPASE-LIKE PROTEIN 1"/>
    <property type="match status" value="1"/>
</dbReference>
<evidence type="ECO:0000256" key="1">
    <source>
        <dbReference type="ARBA" id="ARBA00006499"/>
    </source>
</evidence>
<dbReference type="SUPFAM" id="SSF53474">
    <property type="entry name" value="alpha/beta-Hydrolases"/>
    <property type="match status" value="1"/>
</dbReference>
<evidence type="ECO:0000313" key="12">
    <source>
        <dbReference type="Proteomes" id="UP000076842"/>
    </source>
</evidence>
<organism evidence="11 12">
    <name type="scientific">Calocera cornea HHB12733</name>
    <dbReference type="NCBI Taxonomy" id="1353952"/>
    <lineage>
        <taxon>Eukaryota</taxon>
        <taxon>Fungi</taxon>
        <taxon>Dikarya</taxon>
        <taxon>Basidiomycota</taxon>
        <taxon>Agaricomycotina</taxon>
        <taxon>Dacrymycetes</taxon>
        <taxon>Dacrymycetales</taxon>
        <taxon>Dacrymycetaceae</taxon>
        <taxon>Calocera</taxon>
    </lineage>
</organism>
<keyword evidence="6" id="KW-0276">Fatty acid metabolism</keyword>
<comment type="similarity">
    <text evidence="1">Belongs to the AB hydrolase superfamily. AB hydrolase 2 family.</text>
</comment>
<dbReference type="EMBL" id="KV424122">
    <property type="protein sequence ID" value="KZT51172.1"/>
    <property type="molecule type" value="Genomic_DNA"/>
</dbReference>
<evidence type="ECO:0000256" key="7">
    <source>
        <dbReference type="ARBA" id="ARBA00029392"/>
    </source>
</evidence>
<evidence type="ECO:0000256" key="8">
    <source>
        <dbReference type="ARBA" id="ARBA00031195"/>
    </source>
</evidence>
<comment type="catalytic activity">
    <reaction evidence="9">
        <text>S-hexadecanoyl-L-cysteinyl-[protein] + H2O = L-cysteinyl-[protein] + hexadecanoate + H(+)</text>
        <dbReference type="Rhea" id="RHEA:19233"/>
        <dbReference type="Rhea" id="RHEA-COMP:10131"/>
        <dbReference type="Rhea" id="RHEA-COMP:11032"/>
        <dbReference type="ChEBI" id="CHEBI:7896"/>
        <dbReference type="ChEBI" id="CHEBI:15377"/>
        <dbReference type="ChEBI" id="CHEBI:15378"/>
        <dbReference type="ChEBI" id="CHEBI:29950"/>
        <dbReference type="ChEBI" id="CHEBI:74151"/>
        <dbReference type="EC" id="3.1.2.22"/>
    </reaction>
</comment>
<evidence type="ECO:0000256" key="5">
    <source>
        <dbReference type="ARBA" id="ARBA00022801"/>
    </source>
</evidence>
<dbReference type="EC" id="3.1.2.22" evidence="2"/>
<evidence type="ECO:0000256" key="9">
    <source>
        <dbReference type="ARBA" id="ARBA00047337"/>
    </source>
</evidence>
<dbReference type="Proteomes" id="UP000076842">
    <property type="component" value="Unassembled WGS sequence"/>
</dbReference>
<dbReference type="GO" id="GO:0008474">
    <property type="term" value="F:palmitoyl-(protein) hydrolase activity"/>
    <property type="evidence" value="ECO:0007669"/>
    <property type="project" value="UniProtKB-EC"/>
</dbReference>
<dbReference type="PANTHER" id="PTHR10655">
    <property type="entry name" value="LYSOPHOSPHOLIPASE-RELATED"/>
    <property type="match status" value="1"/>
</dbReference>